<dbReference type="PROSITE" id="PS51257">
    <property type="entry name" value="PROKAR_LIPOPROTEIN"/>
    <property type="match status" value="1"/>
</dbReference>
<feature type="domain" description="Spore germination GerAC-like C-terminal" evidence="8">
    <location>
        <begin position="228"/>
        <end position="392"/>
    </location>
</feature>
<comment type="caution">
    <text evidence="10">The sequence shown here is derived from an EMBL/GenBank/DDBJ whole genome shotgun (WGS) entry which is preliminary data.</text>
</comment>
<keyword evidence="5" id="KW-0472">Membrane</keyword>
<proteinExistence type="inferred from homology"/>
<dbReference type="NCBIfam" id="TIGR02887">
    <property type="entry name" value="spore_ger_x_C"/>
    <property type="match status" value="1"/>
</dbReference>
<dbReference type="Proteomes" id="UP001208017">
    <property type="component" value="Unassembled WGS sequence"/>
</dbReference>
<dbReference type="EMBL" id="JAPMLT010000009">
    <property type="protein sequence ID" value="MCX7571172.1"/>
    <property type="molecule type" value="Genomic_DNA"/>
</dbReference>
<evidence type="ECO:0000256" key="5">
    <source>
        <dbReference type="ARBA" id="ARBA00023136"/>
    </source>
</evidence>
<accession>A0ABT3X2N8</accession>
<evidence type="ECO:0000256" key="2">
    <source>
        <dbReference type="ARBA" id="ARBA00007886"/>
    </source>
</evidence>
<protein>
    <submittedName>
        <fullName evidence="10">Ger(X)C family spore germination protein</fullName>
    </submittedName>
</protein>
<evidence type="ECO:0000313" key="10">
    <source>
        <dbReference type="EMBL" id="MCX7571172.1"/>
    </source>
</evidence>
<name>A0ABT3X2N8_9BACL</name>
<dbReference type="InterPro" id="IPR038501">
    <property type="entry name" value="Spore_GerAC_C_sf"/>
</dbReference>
<keyword evidence="6" id="KW-0564">Palmitate</keyword>
<keyword evidence="7" id="KW-0449">Lipoprotein</keyword>
<dbReference type="Pfam" id="PF25198">
    <property type="entry name" value="Spore_GerAC_N"/>
    <property type="match status" value="1"/>
</dbReference>
<dbReference type="Pfam" id="PF05504">
    <property type="entry name" value="Spore_GerAC"/>
    <property type="match status" value="1"/>
</dbReference>
<keyword evidence="4" id="KW-0732">Signal</keyword>
<dbReference type="InterPro" id="IPR057336">
    <property type="entry name" value="GerAC_N"/>
</dbReference>
<dbReference type="InterPro" id="IPR008844">
    <property type="entry name" value="Spore_GerAC-like"/>
</dbReference>
<reference evidence="10 11" key="1">
    <citation type="submission" date="2022-11" db="EMBL/GenBank/DDBJ databases">
        <title>Study of microbial diversity in lake waters.</title>
        <authorList>
            <person name="Zhang J."/>
        </authorList>
    </citation>
    <scope>NUCLEOTIDE SEQUENCE [LARGE SCALE GENOMIC DNA]</scope>
    <source>
        <strain evidence="10 11">DT12</strain>
    </source>
</reference>
<evidence type="ECO:0000313" key="11">
    <source>
        <dbReference type="Proteomes" id="UP001208017"/>
    </source>
</evidence>
<dbReference type="PANTHER" id="PTHR35789">
    <property type="entry name" value="SPORE GERMINATION PROTEIN B3"/>
    <property type="match status" value="1"/>
</dbReference>
<gene>
    <name evidence="10" type="ORF">OS242_14565</name>
</gene>
<evidence type="ECO:0000259" key="8">
    <source>
        <dbReference type="Pfam" id="PF05504"/>
    </source>
</evidence>
<evidence type="ECO:0000256" key="1">
    <source>
        <dbReference type="ARBA" id="ARBA00004635"/>
    </source>
</evidence>
<dbReference type="RefSeq" id="WP_267152421.1">
    <property type="nucleotide sequence ID" value="NZ_JAPMLT010000009.1"/>
</dbReference>
<comment type="similarity">
    <text evidence="2">Belongs to the GerABKC lipoprotein family.</text>
</comment>
<evidence type="ECO:0000256" key="3">
    <source>
        <dbReference type="ARBA" id="ARBA00022544"/>
    </source>
</evidence>
<comment type="subcellular location">
    <subcellularLocation>
        <location evidence="1">Membrane</location>
        <topology evidence="1">Lipid-anchor</topology>
    </subcellularLocation>
</comment>
<keyword evidence="3" id="KW-0309">Germination</keyword>
<organism evidence="10 11">
    <name type="scientific">Tumebacillus lacus</name>
    <dbReference type="NCBI Taxonomy" id="2995335"/>
    <lineage>
        <taxon>Bacteria</taxon>
        <taxon>Bacillati</taxon>
        <taxon>Bacillota</taxon>
        <taxon>Bacilli</taxon>
        <taxon>Bacillales</taxon>
        <taxon>Alicyclobacillaceae</taxon>
        <taxon>Tumebacillus</taxon>
    </lineage>
</organism>
<evidence type="ECO:0000256" key="4">
    <source>
        <dbReference type="ARBA" id="ARBA00022729"/>
    </source>
</evidence>
<sequence length="404" mass="45411">MEKRKVVKGTTLVLWLVISSLLMTGCLGSREIDDLAMVMAVGLDKGKEPGTIKVTAQIARPGDVRGQTGAPTAGTGQPIWTASAEGRSIFEAIRNLARYSSRRVFWAHNQVIVINEEVAREGVSEIIDFFSRNHELRMRTWVVVTEDEASHLITTKTGLEVIPGVSMDKLFRYSEIVAEAPRTDMRTLQAAYLSRTTHPVLARVSPKNRQISAKANGEFGSNPQVELSGTAVFNRDKMVGWLSTKESHGLLWFVEHVESRVITLPCAGQRERSSTLEMKNAKFQVKPVYEKGKVEFDVRVKAMIDLVELGCPDVEDQYVWMQQAEKEAADLLRGEIESVLEAAQKRYHVDFLELGKVFENHYPAEWRQMAQSWDDAFEKAQVRVTVEANINSPVLLHKATKSRK</sequence>
<dbReference type="InterPro" id="IPR046953">
    <property type="entry name" value="Spore_GerAC-like_C"/>
</dbReference>
<evidence type="ECO:0000259" key="9">
    <source>
        <dbReference type="Pfam" id="PF25198"/>
    </source>
</evidence>
<dbReference type="Gene3D" id="3.30.300.210">
    <property type="entry name" value="Nutrient germinant receptor protein C, domain 3"/>
    <property type="match status" value="1"/>
</dbReference>
<feature type="domain" description="Spore germination protein N-terminal" evidence="9">
    <location>
        <begin position="29"/>
        <end position="205"/>
    </location>
</feature>
<evidence type="ECO:0000256" key="7">
    <source>
        <dbReference type="ARBA" id="ARBA00023288"/>
    </source>
</evidence>
<keyword evidence="11" id="KW-1185">Reference proteome</keyword>
<evidence type="ECO:0000256" key="6">
    <source>
        <dbReference type="ARBA" id="ARBA00023139"/>
    </source>
</evidence>
<dbReference type="PANTHER" id="PTHR35789:SF1">
    <property type="entry name" value="SPORE GERMINATION PROTEIN B3"/>
    <property type="match status" value="1"/>
</dbReference>